<protein>
    <submittedName>
        <fullName evidence="1">Uncharacterized protein</fullName>
    </submittedName>
</protein>
<comment type="caution">
    <text evidence="1">The sequence shown here is derived from an EMBL/GenBank/DDBJ whole genome shotgun (WGS) entry which is preliminary data.</text>
</comment>
<name>A0A7C8ITR0_9PEZI</name>
<proteinExistence type="predicted"/>
<keyword evidence="2" id="KW-1185">Reference proteome</keyword>
<dbReference type="InParanoid" id="A0A7C8ITR0"/>
<reference evidence="1 2" key="1">
    <citation type="submission" date="2019-12" db="EMBL/GenBank/DDBJ databases">
        <title>Draft genome sequence of the ascomycete Xylaria multiplex DSM 110363.</title>
        <authorList>
            <person name="Buettner E."/>
            <person name="Kellner H."/>
        </authorList>
    </citation>
    <scope>NUCLEOTIDE SEQUENCE [LARGE SCALE GENOMIC DNA]</scope>
    <source>
        <strain evidence="1 2">DSM 110363</strain>
    </source>
</reference>
<sequence length="186" mass="20457">MRLTIFSLFAAVLAAPPPSEWWIYARIKIEALHGPGTNATYTEIRVPIETLYHNKTALAEVSTLYLVEGAGITCIPYVSDEGVGSHGNPFTIGWPASMRDALSKETGTHVSVLDVMSVATFSNDCMVTLKTPMANHPLAKPTVARMPQDDVDDKEDPVDVFGFLEYHVKWLSGWQVRPDHGESVSK</sequence>
<dbReference type="OrthoDB" id="5143362at2759"/>
<dbReference type="AlphaFoldDB" id="A0A7C8ITR0"/>
<evidence type="ECO:0000313" key="2">
    <source>
        <dbReference type="Proteomes" id="UP000481858"/>
    </source>
</evidence>
<organism evidence="1 2">
    <name type="scientific">Xylaria multiplex</name>
    <dbReference type="NCBI Taxonomy" id="323545"/>
    <lineage>
        <taxon>Eukaryota</taxon>
        <taxon>Fungi</taxon>
        <taxon>Dikarya</taxon>
        <taxon>Ascomycota</taxon>
        <taxon>Pezizomycotina</taxon>
        <taxon>Sordariomycetes</taxon>
        <taxon>Xylariomycetidae</taxon>
        <taxon>Xylariales</taxon>
        <taxon>Xylariaceae</taxon>
        <taxon>Xylaria</taxon>
    </lineage>
</organism>
<dbReference type="EMBL" id="WUBL01000061">
    <property type="protein sequence ID" value="KAF2967804.1"/>
    <property type="molecule type" value="Genomic_DNA"/>
</dbReference>
<dbReference type="Proteomes" id="UP000481858">
    <property type="component" value="Unassembled WGS sequence"/>
</dbReference>
<evidence type="ECO:0000313" key="1">
    <source>
        <dbReference type="EMBL" id="KAF2967804.1"/>
    </source>
</evidence>
<gene>
    <name evidence="1" type="ORF">GQX73_g5734</name>
</gene>
<accession>A0A7C8ITR0</accession>